<feature type="transmembrane region" description="Helical" evidence="1">
    <location>
        <begin position="108"/>
        <end position="126"/>
    </location>
</feature>
<dbReference type="PIRSF" id="PIRSF006162">
    <property type="entry name" value="PgpA"/>
    <property type="match status" value="1"/>
</dbReference>
<feature type="transmembrane region" description="Helical" evidence="1">
    <location>
        <begin position="147"/>
        <end position="168"/>
    </location>
</feature>
<dbReference type="GO" id="GO:0006629">
    <property type="term" value="P:lipid metabolic process"/>
    <property type="evidence" value="ECO:0007669"/>
    <property type="project" value="InterPro"/>
</dbReference>
<dbReference type="PANTHER" id="PTHR36305:SF1">
    <property type="entry name" value="PHOSPHATIDYLGLYCEROPHOSPHATASE A"/>
    <property type="match status" value="1"/>
</dbReference>
<dbReference type="SUPFAM" id="SSF101307">
    <property type="entry name" value="YutG-like"/>
    <property type="match status" value="1"/>
</dbReference>
<feature type="transmembrane region" description="Helical" evidence="1">
    <location>
        <begin position="53"/>
        <end position="73"/>
    </location>
</feature>
<evidence type="ECO:0000313" key="4">
    <source>
        <dbReference type="Proteomes" id="UP000290218"/>
    </source>
</evidence>
<dbReference type="PANTHER" id="PTHR36305">
    <property type="entry name" value="PHOSPHATIDYLGLYCEROPHOSPHATASE A"/>
    <property type="match status" value="1"/>
</dbReference>
<dbReference type="InterPro" id="IPR026037">
    <property type="entry name" value="PgpA"/>
</dbReference>
<sequence length="171" mass="18580">MRLTEPKWPRVLPAKFVVAFATLGPLGKRLPAPGTWGSLAGVLYTLVFFGRIGWVPTLLVTLALCYLAVGLTGEASRRMGRSDPGEVNLDEFIVMPLVYLGWQSGNLAAWPPWAVIGAGFGLFRLFDILKPLGIARLQRWPGGWGIVADDLAAALAACGSLHLLAWLWTLR</sequence>
<protein>
    <submittedName>
        <fullName evidence="3">Phosphatidylglycerophosphatase A</fullName>
    </submittedName>
</protein>
<accession>A0A4Q1CC00</accession>
<dbReference type="CDD" id="cd06971">
    <property type="entry name" value="PgpA"/>
    <property type="match status" value="1"/>
</dbReference>
<dbReference type="Pfam" id="PF04608">
    <property type="entry name" value="PgpA"/>
    <property type="match status" value="1"/>
</dbReference>
<comment type="caution">
    <text evidence="3">The sequence shown here is derived from an EMBL/GenBank/DDBJ whole genome shotgun (WGS) entry which is preliminary data.</text>
</comment>
<evidence type="ECO:0000259" key="2">
    <source>
        <dbReference type="Pfam" id="PF04608"/>
    </source>
</evidence>
<evidence type="ECO:0000256" key="1">
    <source>
        <dbReference type="SAM" id="Phobius"/>
    </source>
</evidence>
<dbReference type="InterPro" id="IPR036681">
    <property type="entry name" value="PgpA-like_sf"/>
</dbReference>
<keyword evidence="1" id="KW-0472">Membrane</keyword>
<evidence type="ECO:0000313" key="3">
    <source>
        <dbReference type="EMBL" id="RXK56647.1"/>
    </source>
</evidence>
<proteinExistence type="predicted"/>
<organism evidence="3 4">
    <name type="scientific">Oleiharenicola lentus</name>
    <dbReference type="NCBI Taxonomy" id="2508720"/>
    <lineage>
        <taxon>Bacteria</taxon>
        <taxon>Pseudomonadati</taxon>
        <taxon>Verrucomicrobiota</taxon>
        <taxon>Opitutia</taxon>
        <taxon>Opitutales</taxon>
        <taxon>Opitutaceae</taxon>
        <taxon>Oleiharenicola</taxon>
    </lineage>
</organism>
<dbReference type="GO" id="GO:0008962">
    <property type="term" value="F:phosphatidylglycerophosphatase activity"/>
    <property type="evidence" value="ECO:0007669"/>
    <property type="project" value="InterPro"/>
</dbReference>
<gene>
    <name evidence="3" type="ORF">ESB00_12485</name>
</gene>
<reference evidence="3 4" key="1">
    <citation type="submission" date="2019-01" db="EMBL/GenBank/DDBJ databases">
        <title>Lacunisphaera sp. strain TWA-58.</title>
        <authorList>
            <person name="Chen W.-M."/>
        </authorList>
    </citation>
    <scope>NUCLEOTIDE SEQUENCE [LARGE SCALE GENOMIC DNA]</scope>
    <source>
        <strain evidence="3 4">TWA-58</strain>
    </source>
</reference>
<dbReference type="InterPro" id="IPR007686">
    <property type="entry name" value="YutG/PgpA"/>
</dbReference>
<dbReference type="RefSeq" id="WP_129048013.1">
    <property type="nucleotide sequence ID" value="NZ_SDHX01000001.1"/>
</dbReference>
<dbReference type="AlphaFoldDB" id="A0A4Q1CC00"/>
<dbReference type="EMBL" id="SDHX01000001">
    <property type="protein sequence ID" value="RXK56647.1"/>
    <property type="molecule type" value="Genomic_DNA"/>
</dbReference>
<keyword evidence="1" id="KW-1133">Transmembrane helix</keyword>
<dbReference type="Proteomes" id="UP000290218">
    <property type="component" value="Unassembled WGS sequence"/>
</dbReference>
<keyword evidence="1" id="KW-0812">Transmembrane</keyword>
<feature type="domain" description="YutG/PgpA" evidence="2">
    <location>
        <begin position="20"/>
        <end position="164"/>
    </location>
</feature>
<keyword evidence="4" id="KW-1185">Reference proteome</keyword>
<name>A0A4Q1CC00_9BACT</name>
<dbReference type="OrthoDB" id="9804091at2"/>